<proteinExistence type="predicted"/>
<organism evidence="1">
    <name type="scientific">mine drainage metagenome</name>
    <dbReference type="NCBI Taxonomy" id="410659"/>
    <lineage>
        <taxon>unclassified sequences</taxon>
        <taxon>metagenomes</taxon>
        <taxon>ecological metagenomes</taxon>
    </lineage>
</organism>
<reference evidence="1" key="1">
    <citation type="submission" date="2016-10" db="EMBL/GenBank/DDBJ databases">
        <title>Sequence of Gallionella enrichment culture.</title>
        <authorList>
            <person name="Poehlein A."/>
            <person name="Muehling M."/>
            <person name="Daniel R."/>
        </authorList>
    </citation>
    <scope>NUCLEOTIDE SEQUENCE</scope>
</reference>
<gene>
    <name evidence="1" type="ORF">GALL_63140</name>
</gene>
<dbReference type="EMBL" id="MLJW01000018">
    <property type="protein sequence ID" value="OIR12063.1"/>
    <property type="molecule type" value="Genomic_DNA"/>
</dbReference>
<accession>A0A1J5SUB4</accession>
<protein>
    <submittedName>
        <fullName evidence="1">Uncharacterized protein</fullName>
    </submittedName>
</protein>
<sequence>MIKYDLQKNNTALLESFLVKAKDRQYQFWERNALSIDLFSEAVLMQKINIYLKIL</sequence>
<dbReference type="AlphaFoldDB" id="A0A1J5SUB4"/>
<name>A0A1J5SUB4_9ZZZZ</name>
<comment type="caution">
    <text evidence="1">The sequence shown here is derived from an EMBL/GenBank/DDBJ whole genome shotgun (WGS) entry which is preliminary data.</text>
</comment>
<evidence type="ECO:0000313" key="1">
    <source>
        <dbReference type="EMBL" id="OIR12063.1"/>
    </source>
</evidence>